<name>E2BY68_HARSA</name>
<dbReference type="Proteomes" id="UP000008237">
    <property type="component" value="Unassembled WGS sequence"/>
</dbReference>
<dbReference type="EMBL" id="GL451420">
    <property type="protein sequence ID" value="EFN79347.1"/>
    <property type="molecule type" value="Genomic_DNA"/>
</dbReference>
<dbReference type="InParanoid" id="E2BY68"/>
<dbReference type="AlphaFoldDB" id="E2BY68"/>
<protein>
    <submittedName>
        <fullName evidence="1">Uncharacterized protein</fullName>
    </submittedName>
</protein>
<proteinExistence type="predicted"/>
<keyword evidence="2" id="KW-1185">Reference proteome</keyword>
<accession>E2BY68</accession>
<dbReference type="OrthoDB" id="7692012at2759"/>
<reference evidence="1 2" key="1">
    <citation type="journal article" date="2010" name="Science">
        <title>Genomic comparison of the ants Camponotus floridanus and Harpegnathos saltator.</title>
        <authorList>
            <person name="Bonasio R."/>
            <person name="Zhang G."/>
            <person name="Ye C."/>
            <person name="Mutti N.S."/>
            <person name="Fang X."/>
            <person name="Qin N."/>
            <person name="Donahue G."/>
            <person name="Yang P."/>
            <person name="Li Q."/>
            <person name="Li C."/>
            <person name="Zhang P."/>
            <person name="Huang Z."/>
            <person name="Berger S.L."/>
            <person name="Reinberg D."/>
            <person name="Wang J."/>
            <person name="Liebig J."/>
        </authorList>
    </citation>
    <scope>NUCLEOTIDE SEQUENCE [LARGE SCALE GENOMIC DNA]</scope>
    <source>
        <strain evidence="1 2">R22 G/1</strain>
    </source>
</reference>
<gene>
    <name evidence="1" type="ORF">EAI_09833</name>
</gene>
<evidence type="ECO:0000313" key="2">
    <source>
        <dbReference type="Proteomes" id="UP000008237"/>
    </source>
</evidence>
<sequence>MKTSTDGQNREQTFAAHAKSRAQVSAKICNFNHPIMGIAHGLLLSNQLNRQTNMMADFCYTNPTIVPGELLSRRGFSMYSGADNFDEELGRSKNSIHEITDDAPKLLHCLQDCKRFERRTSEELFAHLLCLIPTVFLQ</sequence>
<evidence type="ECO:0000313" key="1">
    <source>
        <dbReference type="EMBL" id="EFN79347.1"/>
    </source>
</evidence>
<organism evidence="2">
    <name type="scientific">Harpegnathos saltator</name>
    <name type="common">Jerdon's jumping ant</name>
    <dbReference type="NCBI Taxonomy" id="610380"/>
    <lineage>
        <taxon>Eukaryota</taxon>
        <taxon>Metazoa</taxon>
        <taxon>Ecdysozoa</taxon>
        <taxon>Arthropoda</taxon>
        <taxon>Hexapoda</taxon>
        <taxon>Insecta</taxon>
        <taxon>Pterygota</taxon>
        <taxon>Neoptera</taxon>
        <taxon>Endopterygota</taxon>
        <taxon>Hymenoptera</taxon>
        <taxon>Apocrita</taxon>
        <taxon>Aculeata</taxon>
        <taxon>Formicoidea</taxon>
        <taxon>Formicidae</taxon>
        <taxon>Ponerinae</taxon>
        <taxon>Ponerini</taxon>
        <taxon>Harpegnathos</taxon>
    </lineage>
</organism>